<dbReference type="Pfam" id="PF08542">
    <property type="entry name" value="Rep_fac_C"/>
    <property type="match status" value="1"/>
</dbReference>
<dbReference type="SUPFAM" id="SSF48019">
    <property type="entry name" value="post-AAA+ oligomerization domain-like"/>
    <property type="match status" value="1"/>
</dbReference>
<evidence type="ECO:0000313" key="4">
    <source>
        <dbReference type="Proteomes" id="UP000187429"/>
    </source>
</evidence>
<accession>A0A1R1XYY8</accession>
<name>A0A1R1XYY8_9FUNG</name>
<dbReference type="Proteomes" id="UP000187429">
    <property type="component" value="Unassembled WGS sequence"/>
</dbReference>
<sequence>MPNLLLSGAPGIGKTTSIGCLATELLLQAFPEITDPAAISEIGAQQDQAVCAEEAEFYAAGHAQADNTRRGGQYDDGRAASPAPHHGDIQQHDAVCNCVQFVVKNHRTDTEQMCVAKVCEAGQPAGDQQAGGDIGERGGDQQPAGDVPRDGPDQRTQCRAPVRARSCWYHPAAPSTRDCSSIDELTKLNFLREIGIAHMRIIEGSQSLNQLVGLIAKLSTPS</sequence>
<evidence type="ECO:0000313" key="3">
    <source>
        <dbReference type="EMBL" id="OMJ19901.1"/>
    </source>
</evidence>
<dbReference type="AlphaFoldDB" id="A0A1R1XYY8"/>
<dbReference type="GO" id="GO:0006271">
    <property type="term" value="P:DNA strand elongation involved in DNA replication"/>
    <property type="evidence" value="ECO:0007669"/>
    <property type="project" value="UniProtKB-ARBA"/>
</dbReference>
<gene>
    <name evidence="3" type="ORF">AYI69_g6433</name>
</gene>
<comment type="caution">
    <text evidence="3">The sequence shown here is derived from an EMBL/GenBank/DDBJ whole genome shotgun (WGS) entry which is preliminary data.</text>
</comment>
<feature type="region of interest" description="Disordered" evidence="1">
    <location>
        <begin position="62"/>
        <end position="87"/>
    </location>
</feature>
<dbReference type="SUPFAM" id="SSF52540">
    <property type="entry name" value="P-loop containing nucleoside triphosphate hydrolases"/>
    <property type="match status" value="1"/>
</dbReference>
<dbReference type="OrthoDB" id="4199794at2759"/>
<reference evidence="4" key="1">
    <citation type="submission" date="2017-01" db="EMBL/GenBank/DDBJ databases">
        <authorList>
            <person name="Wang Y."/>
            <person name="White M."/>
            <person name="Kvist S."/>
            <person name="Moncalvo J.-M."/>
        </authorList>
    </citation>
    <scope>NUCLEOTIDE SEQUENCE [LARGE SCALE GENOMIC DNA]</scope>
    <source>
        <strain evidence="4">ID-206-W2</strain>
    </source>
</reference>
<protein>
    <submittedName>
        <fullName evidence="3">Replication factor C subunit 2</fullName>
    </submittedName>
</protein>
<keyword evidence="4" id="KW-1185">Reference proteome</keyword>
<dbReference type="EMBL" id="LSSM01002890">
    <property type="protein sequence ID" value="OMJ19901.1"/>
    <property type="molecule type" value="Genomic_DNA"/>
</dbReference>
<feature type="compositionally biased region" description="Basic and acidic residues" evidence="1">
    <location>
        <begin position="67"/>
        <end position="78"/>
    </location>
</feature>
<dbReference type="Gene3D" id="1.20.272.10">
    <property type="match status" value="1"/>
</dbReference>
<feature type="domain" description="Replication factor C C-terminal" evidence="2">
    <location>
        <begin position="180"/>
        <end position="217"/>
    </location>
</feature>
<dbReference type="InterPro" id="IPR027417">
    <property type="entry name" value="P-loop_NTPase"/>
</dbReference>
<evidence type="ECO:0000256" key="1">
    <source>
        <dbReference type="SAM" id="MobiDB-lite"/>
    </source>
</evidence>
<evidence type="ECO:0000259" key="2">
    <source>
        <dbReference type="Pfam" id="PF08542"/>
    </source>
</evidence>
<proteinExistence type="predicted"/>
<dbReference type="GO" id="GO:0003677">
    <property type="term" value="F:DNA binding"/>
    <property type="evidence" value="ECO:0007669"/>
    <property type="project" value="InterPro"/>
</dbReference>
<organism evidence="3 4">
    <name type="scientific">Smittium culicis</name>
    <dbReference type="NCBI Taxonomy" id="133412"/>
    <lineage>
        <taxon>Eukaryota</taxon>
        <taxon>Fungi</taxon>
        <taxon>Fungi incertae sedis</taxon>
        <taxon>Zoopagomycota</taxon>
        <taxon>Kickxellomycotina</taxon>
        <taxon>Harpellomycetes</taxon>
        <taxon>Harpellales</taxon>
        <taxon>Legeriomycetaceae</taxon>
        <taxon>Smittium</taxon>
    </lineage>
</organism>
<feature type="region of interest" description="Disordered" evidence="1">
    <location>
        <begin position="124"/>
        <end position="158"/>
    </location>
</feature>
<dbReference type="InterPro" id="IPR013748">
    <property type="entry name" value="Rep_factorC_C"/>
</dbReference>
<dbReference type="InterPro" id="IPR008921">
    <property type="entry name" value="DNA_pol3_clamp-load_cplx_C"/>
</dbReference>